<evidence type="ECO:0000313" key="2">
    <source>
        <dbReference type="EMBL" id="MED6179907.1"/>
    </source>
</evidence>
<dbReference type="Proteomes" id="UP001341840">
    <property type="component" value="Unassembled WGS sequence"/>
</dbReference>
<dbReference type="PANTHER" id="PTHR47481:SF31">
    <property type="entry name" value="OS01G0873500 PROTEIN"/>
    <property type="match status" value="1"/>
</dbReference>
<dbReference type="EMBL" id="JASCZI010181253">
    <property type="protein sequence ID" value="MED6179907.1"/>
    <property type="molecule type" value="Genomic_DNA"/>
</dbReference>
<keyword evidence="3" id="KW-1185">Reference proteome</keyword>
<accession>A0ABU6W3W8</accession>
<reference evidence="2 3" key="1">
    <citation type="journal article" date="2023" name="Plants (Basel)">
        <title>Bridging the Gap: Combining Genomics and Transcriptomics Approaches to Understand Stylosanthes scabra, an Orphan Legume from the Brazilian Caatinga.</title>
        <authorList>
            <person name="Ferreira-Neto J.R.C."/>
            <person name="da Silva M.D."/>
            <person name="Binneck E."/>
            <person name="de Melo N.F."/>
            <person name="da Silva R.H."/>
            <person name="de Melo A.L.T.M."/>
            <person name="Pandolfi V."/>
            <person name="Bustamante F.O."/>
            <person name="Brasileiro-Vidal A.C."/>
            <person name="Benko-Iseppon A.M."/>
        </authorList>
    </citation>
    <scope>NUCLEOTIDE SEQUENCE [LARGE SCALE GENOMIC DNA]</scope>
    <source>
        <tissue evidence="2">Leaves</tissue>
    </source>
</reference>
<feature type="compositionally biased region" description="Low complexity" evidence="1">
    <location>
        <begin position="74"/>
        <end position="91"/>
    </location>
</feature>
<protein>
    <submittedName>
        <fullName evidence="2">Uncharacterized protein</fullName>
    </submittedName>
</protein>
<feature type="region of interest" description="Disordered" evidence="1">
    <location>
        <begin position="74"/>
        <end position="104"/>
    </location>
</feature>
<gene>
    <name evidence="2" type="ORF">PIB30_119209</name>
</gene>
<feature type="region of interest" description="Disordered" evidence="1">
    <location>
        <begin position="138"/>
        <end position="159"/>
    </location>
</feature>
<organism evidence="2 3">
    <name type="scientific">Stylosanthes scabra</name>
    <dbReference type="NCBI Taxonomy" id="79078"/>
    <lineage>
        <taxon>Eukaryota</taxon>
        <taxon>Viridiplantae</taxon>
        <taxon>Streptophyta</taxon>
        <taxon>Embryophyta</taxon>
        <taxon>Tracheophyta</taxon>
        <taxon>Spermatophyta</taxon>
        <taxon>Magnoliopsida</taxon>
        <taxon>eudicotyledons</taxon>
        <taxon>Gunneridae</taxon>
        <taxon>Pentapetalae</taxon>
        <taxon>rosids</taxon>
        <taxon>fabids</taxon>
        <taxon>Fabales</taxon>
        <taxon>Fabaceae</taxon>
        <taxon>Papilionoideae</taxon>
        <taxon>50 kb inversion clade</taxon>
        <taxon>dalbergioids sensu lato</taxon>
        <taxon>Dalbergieae</taxon>
        <taxon>Pterocarpus clade</taxon>
        <taxon>Stylosanthes</taxon>
    </lineage>
</organism>
<comment type="caution">
    <text evidence="2">The sequence shown here is derived from an EMBL/GenBank/DDBJ whole genome shotgun (WGS) entry which is preliminary data.</text>
</comment>
<evidence type="ECO:0000256" key="1">
    <source>
        <dbReference type="SAM" id="MobiDB-lite"/>
    </source>
</evidence>
<dbReference type="PANTHER" id="PTHR47481">
    <property type="match status" value="1"/>
</dbReference>
<proteinExistence type="predicted"/>
<sequence length="204" mass="23295">MQEINSPLTEKDHIYIILDGLPEEYKGFRASVMLQMAHISVVEIESYLIAYEEMLNQYKKPQQTIPLANLAQGTTETTQNSTRNQNQNFNRGRGRGGRSNRGGRYNNNSTKLFCQLCNRPGHGAWNCYFRFDQQFESPNANSSQQYQPPAPPPSFHQPRAYLTAPIPALANAWYPDSGPAIMLLQNLLIFFRQQRIKLVQISSI</sequence>
<evidence type="ECO:0000313" key="3">
    <source>
        <dbReference type="Proteomes" id="UP001341840"/>
    </source>
</evidence>
<name>A0ABU6W3W8_9FABA</name>